<dbReference type="GO" id="GO:0043565">
    <property type="term" value="F:sequence-specific DNA binding"/>
    <property type="evidence" value="ECO:0007669"/>
    <property type="project" value="InterPro"/>
</dbReference>
<dbReference type="AlphaFoldDB" id="A0A963Z696"/>
<feature type="domain" description="HTH araC/xylS-type" evidence="4">
    <location>
        <begin position="235"/>
        <end position="333"/>
    </location>
</feature>
<dbReference type="InterPro" id="IPR035418">
    <property type="entry name" value="AraC-bd_2"/>
</dbReference>
<protein>
    <submittedName>
        <fullName evidence="5">Helix-turn-helix domain-containing protein</fullName>
    </submittedName>
</protein>
<dbReference type="InterPro" id="IPR020449">
    <property type="entry name" value="Tscrpt_reg_AraC-type_HTH"/>
</dbReference>
<dbReference type="InterPro" id="IPR018060">
    <property type="entry name" value="HTH_AraC"/>
</dbReference>
<gene>
    <name evidence="5" type="ORF">ACELLULO517_25485</name>
</gene>
<keyword evidence="3" id="KW-0804">Transcription</keyword>
<accession>A0A963Z696</accession>
<organism evidence="5 6">
    <name type="scientific">Acidisoma cellulosilyticum</name>
    <dbReference type="NCBI Taxonomy" id="2802395"/>
    <lineage>
        <taxon>Bacteria</taxon>
        <taxon>Pseudomonadati</taxon>
        <taxon>Pseudomonadota</taxon>
        <taxon>Alphaproteobacteria</taxon>
        <taxon>Acetobacterales</taxon>
        <taxon>Acidocellaceae</taxon>
        <taxon>Acidisoma</taxon>
    </lineage>
</organism>
<keyword evidence="1" id="KW-0805">Transcription regulation</keyword>
<dbReference type="Pfam" id="PF14525">
    <property type="entry name" value="AraC_binding_2"/>
    <property type="match status" value="1"/>
</dbReference>
<dbReference type="RefSeq" id="WP_227310291.1">
    <property type="nucleotide sequence ID" value="NZ_JAESVA010000015.1"/>
</dbReference>
<dbReference type="PANTHER" id="PTHR46796:SF6">
    <property type="entry name" value="ARAC SUBFAMILY"/>
    <property type="match status" value="1"/>
</dbReference>
<dbReference type="Pfam" id="PF12833">
    <property type="entry name" value="HTH_18"/>
    <property type="match status" value="1"/>
</dbReference>
<dbReference type="PROSITE" id="PS01124">
    <property type="entry name" value="HTH_ARAC_FAMILY_2"/>
    <property type="match status" value="1"/>
</dbReference>
<dbReference type="PANTHER" id="PTHR46796">
    <property type="entry name" value="HTH-TYPE TRANSCRIPTIONAL ACTIVATOR RHAS-RELATED"/>
    <property type="match status" value="1"/>
</dbReference>
<name>A0A963Z696_9PROT</name>
<dbReference type="SMART" id="SM00342">
    <property type="entry name" value="HTH_ARAC"/>
    <property type="match status" value="1"/>
</dbReference>
<comment type="caution">
    <text evidence="5">The sequence shown here is derived from an EMBL/GenBank/DDBJ whole genome shotgun (WGS) entry which is preliminary data.</text>
</comment>
<keyword evidence="6" id="KW-1185">Reference proteome</keyword>
<sequence>MAQILLPLKRDSLRVDVISTGAQLLKSSMDSARRDFESWHHLTCRNYSLTECKKPTVGDFDGRVSMWDFGATSISEIETNVPSGHILVTRSSLDVQKDPRDDFMLYLGTRGELGMLQADRAIRIGVGDIALYDQSKPFKLDFIGESRGTVITIPRPLIISRLPSAQRATATRISGASRLGVFVGSLISQFVDLKDSVDRTSANRLALPLLDLLGASIEVYLDASFASDRKDIRLGQVKAYIRANLHDSTLTTETIAKAQGVAPRTLNRLFAIDGTTPGRWLWRQRLAASYKALADGSVKNVTSAAFDFGFSDLSHFTRSFKKEFGVTPRSLLG</sequence>
<dbReference type="InterPro" id="IPR009057">
    <property type="entry name" value="Homeodomain-like_sf"/>
</dbReference>
<evidence type="ECO:0000256" key="1">
    <source>
        <dbReference type="ARBA" id="ARBA00023015"/>
    </source>
</evidence>
<evidence type="ECO:0000313" key="5">
    <source>
        <dbReference type="EMBL" id="MCB8883627.1"/>
    </source>
</evidence>
<dbReference type="Gene3D" id="1.10.10.60">
    <property type="entry name" value="Homeodomain-like"/>
    <property type="match status" value="1"/>
</dbReference>
<dbReference type="PRINTS" id="PR00032">
    <property type="entry name" value="HTHARAC"/>
</dbReference>
<evidence type="ECO:0000256" key="3">
    <source>
        <dbReference type="ARBA" id="ARBA00023163"/>
    </source>
</evidence>
<dbReference type="GO" id="GO:0003700">
    <property type="term" value="F:DNA-binding transcription factor activity"/>
    <property type="evidence" value="ECO:0007669"/>
    <property type="project" value="InterPro"/>
</dbReference>
<dbReference type="Proteomes" id="UP000721844">
    <property type="component" value="Unassembled WGS sequence"/>
</dbReference>
<proteinExistence type="predicted"/>
<evidence type="ECO:0000313" key="6">
    <source>
        <dbReference type="Proteomes" id="UP000721844"/>
    </source>
</evidence>
<evidence type="ECO:0000259" key="4">
    <source>
        <dbReference type="PROSITE" id="PS01124"/>
    </source>
</evidence>
<dbReference type="InterPro" id="IPR050204">
    <property type="entry name" value="AraC_XylS_family_regulators"/>
</dbReference>
<evidence type="ECO:0000256" key="2">
    <source>
        <dbReference type="ARBA" id="ARBA00023125"/>
    </source>
</evidence>
<dbReference type="SUPFAM" id="SSF46689">
    <property type="entry name" value="Homeodomain-like"/>
    <property type="match status" value="1"/>
</dbReference>
<dbReference type="EMBL" id="JAESVA010000015">
    <property type="protein sequence ID" value="MCB8883627.1"/>
    <property type="molecule type" value="Genomic_DNA"/>
</dbReference>
<reference evidence="5 6" key="1">
    <citation type="journal article" date="2021" name="Microorganisms">
        <title>Acidisoma silvae sp. nov. and Acidisomacellulosilytica sp. nov., Two Acidophilic Bacteria Isolated from Decaying Wood, Hydrolyzing Cellulose and Producing Poly-3-hydroxybutyrate.</title>
        <authorList>
            <person name="Mieszkin S."/>
            <person name="Pouder E."/>
            <person name="Uroz S."/>
            <person name="Simon-Colin C."/>
            <person name="Alain K."/>
        </authorList>
    </citation>
    <scope>NUCLEOTIDE SEQUENCE [LARGE SCALE GENOMIC DNA]</scope>
    <source>
        <strain evidence="5 6">HW T5.17</strain>
    </source>
</reference>
<keyword evidence="2" id="KW-0238">DNA-binding</keyword>